<dbReference type="Gene3D" id="3.40.50.2000">
    <property type="entry name" value="Glycogen Phosphorylase B"/>
    <property type="match status" value="2"/>
</dbReference>
<sequence>MIAENKTDRRIHVMHMTDTLDLGGRERVAVELVNQMPRDRYRTSLCTTRRDGPLTNSVSADVGRICLYRGHTLDFGAIRNLVRYNRKQRVDVLHAHGSSILVARLAAMFSPWPAIVWHDHYGTNERKERPAWLFRLLLRHVAGVVAVSKPLAEWSQNRLHFPKDRIWCLPNFVDTTKQVTANCELPGRRGTRIVCVANVRPVKDHLTLILAMRQVVGIYPEAHLLLVGAHPDANYLTRVQREIQIQGLQSHVTLMGIREDVGSILQCCDIGVLSSTSEGLPVSLLEYGATSMPVVATRVGQCGDVLDNGNAGLLVPASESTQLANAIVSLLADESKRKSLGRAFFNRVQTQYSAEAVLGQLSEIYDTVLASR</sequence>
<dbReference type="InterPro" id="IPR028098">
    <property type="entry name" value="Glyco_trans_4-like_N"/>
</dbReference>
<dbReference type="SUPFAM" id="SSF53756">
    <property type="entry name" value="UDP-Glycosyltransferase/glycogen phosphorylase"/>
    <property type="match status" value="1"/>
</dbReference>
<feature type="domain" description="Glycosyltransferase subfamily 4-like N-terminal" evidence="1">
    <location>
        <begin position="23"/>
        <end position="176"/>
    </location>
</feature>
<dbReference type="RefSeq" id="WP_008703087.1">
    <property type="nucleotide sequence ID" value="NZ_ANOG01000770.1"/>
</dbReference>
<name>M5REX7_9BACT</name>
<dbReference type="PANTHER" id="PTHR12526">
    <property type="entry name" value="GLYCOSYLTRANSFERASE"/>
    <property type="match status" value="1"/>
</dbReference>
<dbReference type="PATRIC" id="fig|1265738.3.peg.5422"/>
<gene>
    <name evidence="2" type="ORF">RMSM_05415</name>
</gene>
<evidence type="ECO:0000313" key="2">
    <source>
        <dbReference type="EMBL" id="EMI17646.1"/>
    </source>
</evidence>
<evidence type="ECO:0000259" key="1">
    <source>
        <dbReference type="Pfam" id="PF13439"/>
    </source>
</evidence>
<dbReference type="GO" id="GO:0016757">
    <property type="term" value="F:glycosyltransferase activity"/>
    <property type="evidence" value="ECO:0007669"/>
    <property type="project" value="UniProtKB-KW"/>
</dbReference>
<dbReference type="AlphaFoldDB" id="M5REX7"/>
<proteinExistence type="predicted"/>
<reference evidence="2 3" key="1">
    <citation type="journal article" date="2013" name="Mar. Genomics">
        <title>Expression of sulfatases in Rhodopirellula baltica and the diversity of sulfatases in the genus Rhodopirellula.</title>
        <authorList>
            <person name="Wegner C.E."/>
            <person name="Richter-Heitmann T."/>
            <person name="Klindworth A."/>
            <person name="Klockow C."/>
            <person name="Richter M."/>
            <person name="Achstetter T."/>
            <person name="Glockner F.O."/>
            <person name="Harder J."/>
        </authorList>
    </citation>
    <scope>NUCLEOTIDE SEQUENCE [LARGE SCALE GENOMIC DNA]</scope>
    <source>
        <strain evidence="2 3">SM1</strain>
    </source>
</reference>
<keyword evidence="2" id="KW-0328">Glycosyltransferase</keyword>
<evidence type="ECO:0000313" key="3">
    <source>
        <dbReference type="Proteomes" id="UP000011991"/>
    </source>
</evidence>
<dbReference type="EC" id="2.4.-.-" evidence="2"/>
<keyword evidence="3" id="KW-1185">Reference proteome</keyword>
<dbReference type="OrthoDB" id="232381at2"/>
<dbReference type="PANTHER" id="PTHR12526:SF630">
    <property type="entry name" value="GLYCOSYLTRANSFERASE"/>
    <property type="match status" value="1"/>
</dbReference>
<accession>M5REX7</accession>
<dbReference type="Pfam" id="PF13692">
    <property type="entry name" value="Glyco_trans_1_4"/>
    <property type="match status" value="1"/>
</dbReference>
<dbReference type="EMBL" id="ANOG01000770">
    <property type="protein sequence ID" value="EMI17646.1"/>
    <property type="molecule type" value="Genomic_DNA"/>
</dbReference>
<comment type="caution">
    <text evidence="2">The sequence shown here is derived from an EMBL/GenBank/DDBJ whole genome shotgun (WGS) entry which is preliminary data.</text>
</comment>
<dbReference type="Proteomes" id="UP000011991">
    <property type="component" value="Unassembled WGS sequence"/>
</dbReference>
<dbReference type="Pfam" id="PF13439">
    <property type="entry name" value="Glyco_transf_4"/>
    <property type="match status" value="1"/>
</dbReference>
<organism evidence="2 3">
    <name type="scientific">Rhodopirellula maiorica SM1</name>
    <dbReference type="NCBI Taxonomy" id="1265738"/>
    <lineage>
        <taxon>Bacteria</taxon>
        <taxon>Pseudomonadati</taxon>
        <taxon>Planctomycetota</taxon>
        <taxon>Planctomycetia</taxon>
        <taxon>Pirellulales</taxon>
        <taxon>Pirellulaceae</taxon>
        <taxon>Novipirellula</taxon>
    </lineage>
</organism>
<keyword evidence="2" id="KW-0808">Transferase</keyword>
<protein>
    <submittedName>
        <fullName evidence="2">Glycosyl transferase, group 1 domain protein</fullName>
        <ecNumber evidence="2">2.4.-.-</ecNumber>
    </submittedName>
</protein>